<evidence type="ECO:0000313" key="2">
    <source>
        <dbReference type="Proteomes" id="UP000765509"/>
    </source>
</evidence>
<proteinExistence type="predicted"/>
<comment type="caution">
    <text evidence="1">The sequence shown here is derived from an EMBL/GenBank/DDBJ whole genome shotgun (WGS) entry which is preliminary data.</text>
</comment>
<evidence type="ECO:0000313" key="1">
    <source>
        <dbReference type="EMBL" id="MBW0582165.1"/>
    </source>
</evidence>
<dbReference type="AlphaFoldDB" id="A0A9Q3KIC5"/>
<sequence>MLIWFADHVLDIRGELSDEAKLIQQVKEHRFFDPDRSTSNHGGGHEDIGYIQQVSTLIRQIISVVDAPPREDEEAEYLALYCILHFANKYPTTTEANLVVQEFVRMPILQQKYLLMEMGQLLHVSCEDLRDMATHLAKSGRDKIFKHGSVDDDMAGFATKISLSAVHYQTRRIPFEADRNLQTWMKENHWTRLYDELAERATAS</sequence>
<reference evidence="1" key="1">
    <citation type="submission" date="2021-03" db="EMBL/GenBank/DDBJ databases">
        <title>Draft genome sequence of rust myrtle Austropuccinia psidii MF-1, a brazilian biotype.</title>
        <authorList>
            <person name="Quecine M.C."/>
            <person name="Pachon D.M.R."/>
            <person name="Bonatelli M.L."/>
            <person name="Correr F.H."/>
            <person name="Franceschini L.M."/>
            <person name="Leite T.F."/>
            <person name="Margarido G.R.A."/>
            <person name="Almeida C.A."/>
            <person name="Ferrarezi J.A."/>
            <person name="Labate C.A."/>
        </authorList>
    </citation>
    <scope>NUCLEOTIDE SEQUENCE</scope>
    <source>
        <strain evidence="1">MF-1</strain>
    </source>
</reference>
<protein>
    <submittedName>
        <fullName evidence="1">Uncharacterized protein</fullName>
    </submittedName>
</protein>
<keyword evidence="2" id="KW-1185">Reference proteome</keyword>
<dbReference type="EMBL" id="AVOT02111773">
    <property type="protein sequence ID" value="MBW0582165.1"/>
    <property type="molecule type" value="Genomic_DNA"/>
</dbReference>
<dbReference type="Proteomes" id="UP000765509">
    <property type="component" value="Unassembled WGS sequence"/>
</dbReference>
<organism evidence="1 2">
    <name type="scientific">Austropuccinia psidii MF-1</name>
    <dbReference type="NCBI Taxonomy" id="1389203"/>
    <lineage>
        <taxon>Eukaryota</taxon>
        <taxon>Fungi</taxon>
        <taxon>Dikarya</taxon>
        <taxon>Basidiomycota</taxon>
        <taxon>Pucciniomycotina</taxon>
        <taxon>Pucciniomycetes</taxon>
        <taxon>Pucciniales</taxon>
        <taxon>Sphaerophragmiaceae</taxon>
        <taxon>Austropuccinia</taxon>
    </lineage>
</organism>
<gene>
    <name evidence="1" type="ORF">O181_121880</name>
</gene>
<accession>A0A9Q3KIC5</accession>
<name>A0A9Q3KIC5_9BASI</name>